<dbReference type="Proteomes" id="UP000033562">
    <property type="component" value="Unassembled WGS sequence"/>
</dbReference>
<dbReference type="RefSeq" id="WP_045808727.1">
    <property type="nucleotide sequence ID" value="NZ_LANX01000001.1"/>
</dbReference>
<dbReference type="AlphaFoldDB" id="A0A0F3NLF1"/>
<reference evidence="1 2" key="1">
    <citation type="submission" date="2015-02" db="EMBL/GenBank/DDBJ databases">
        <title>Genome Sequencing of Rickettsiales.</title>
        <authorList>
            <person name="Daugherty S.C."/>
            <person name="Su Q."/>
            <person name="Abolude K."/>
            <person name="Beier-Sexton M."/>
            <person name="Carlyon J.A."/>
            <person name="Carter R."/>
            <person name="Day N.P."/>
            <person name="Dumler S.J."/>
            <person name="Dyachenko V."/>
            <person name="Godinez A."/>
            <person name="Kurtti T.J."/>
            <person name="Lichay M."/>
            <person name="Mullins K.E."/>
            <person name="Ott S."/>
            <person name="Pappas-Brown V."/>
            <person name="Paris D.H."/>
            <person name="Patel P."/>
            <person name="Richards A.L."/>
            <person name="Sadzewicz L."/>
            <person name="Sears K."/>
            <person name="Seidman D."/>
            <person name="Sengamalay N."/>
            <person name="Stenos J."/>
            <person name="Tallon L.J."/>
            <person name="Vincent G."/>
            <person name="Fraser C.M."/>
            <person name="Munderloh U."/>
            <person name="Dunning-Hotopp J.C."/>
        </authorList>
    </citation>
    <scope>NUCLEOTIDE SEQUENCE [LARGE SCALE GENOMIC DNA]</scope>
    <source>
        <strain evidence="1 2">RAC413</strain>
    </source>
</reference>
<keyword evidence="2" id="KW-1185">Reference proteome</keyword>
<dbReference type="OrthoDB" id="7165989at2"/>
<protein>
    <submittedName>
        <fullName evidence="1">Uncharacterized protein</fullName>
    </submittedName>
</protein>
<evidence type="ECO:0000313" key="1">
    <source>
        <dbReference type="EMBL" id="KJV68893.1"/>
    </source>
</evidence>
<accession>A0A0F3NLF1</accession>
<sequence length="316" mass="36579">MYILDNEPILMLWMVKDPTLLQNDQLPLPNNDKYPYKQRLLNWADSEPQRTIKLYYVSTGLKQGHVKALHALTDIKQGGRNNIAVIDLNAKFSQKYDLQYLNNQKIPFAWKIDMLRLIMLLEDAPSLYCDFDITPLNNKRLEIEIGSLGYSMLRITNSRLENSVIAVAHTHNMVASTIYNIMMRYYILKFEKLKNNLRYNVNLVYTLSEATMVFILDNINTKLPIDKVFDIKELQKKLKGFLHCYGSSVVTLKSQLKVDNYSQCFGLHAKECNLNIGSDNSWHTQNQPYLYINSPPPSNVEVQDLQAQCRFGSQIS</sequence>
<gene>
    <name evidence="1" type="ORF">NLO413_0263</name>
</gene>
<comment type="caution">
    <text evidence="1">The sequence shown here is derived from an EMBL/GenBank/DDBJ whole genome shotgun (WGS) entry which is preliminary data.</text>
</comment>
<name>A0A0F3NLF1_9RICK</name>
<proteinExistence type="predicted"/>
<evidence type="ECO:0000313" key="2">
    <source>
        <dbReference type="Proteomes" id="UP000033562"/>
    </source>
</evidence>
<organism evidence="1 2">
    <name type="scientific">Candidatus Neoehrlichia procyonis str. RAC413</name>
    <dbReference type="NCBI Taxonomy" id="1359163"/>
    <lineage>
        <taxon>Bacteria</taxon>
        <taxon>Pseudomonadati</taxon>
        <taxon>Pseudomonadota</taxon>
        <taxon>Alphaproteobacteria</taxon>
        <taxon>Rickettsiales</taxon>
        <taxon>Anaplasmataceae</taxon>
        <taxon>Candidatus Neoehrlichia</taxon>
    </lineage>
</organism>
<dbReference type="EMBL" id="LANX01000001">
    <property type="protein sequence ID" value="KJV68893.1"/>
    <property type="molecule type" value="Genomic_DNA"/>
</dbReference>